<name>A0AA37Q2D7_9BACT</name>
<dbReference type="Pfam" id="PF13088">
    <property type="entry name" value="BNR_2"/>
    <property type="match status" value="1"/>
</dbReference>
<dbReference type="Proteomes" id="UP001161325">
    <property type="component" value="Unassembled WGS sequence"/>
</dbReference>
<keyword evidence="2" id="KW-0732">Signal</keyword>
<dbReference type="Gene3D" id="2.120.10.10">
    <property type="match status" value="2"/>
</dbReference>
<dbReference type="SUPFAM" id="SSF50939">
    <property type="entry name" value="Sialidases"/>
    <property type="match status" value="1"/>
</dbReference>
<evidence type="ECO:0000256" key="2">
    <source>
        <dbReference type="SAM" id="SignalP"/>
    </source>
</evidence>
<comment type="caution">
    <text evidence="4">The sequence shown here is derived from an EMBL/GenBank/DDBJ whole genome shotgun (WGS) entry which is preliminary data.</text>
</comment>
<protein>
    <recommendedName>
        <fullName evidence="3">Sialidase domain-containing protein</fullName>
    </recommendedName>
</protein>
<dbReference type="EMBL" id="BRXS01000003">
    <property type="protein sequence ID" value="GLC25324.1"/>
    <property type="molecule type" value="Genomic_DNA"/>
</dbReference>
<feature type="signal peptide" evidence="2">
    <location>
        <begin position="1"/>
        <end position="25"/>
    </location>
</feature>
<feature type="domain" description="Sialidase" evidence="3">
    <location>
        <begin position="111"/>
        <end position="264"/>
    </location>
</feature>
<feature type="chain" id="PRO_5041418015" description="Sialidase domain-containing protein" evidence="2">
    <location>
        <begin position="26"/>
        <end position="445"/>
    </location>
</feature>
<gene>
    <name evidence="4" type="ORF">rosag_18370</name>
</gene>
<dbReference type="PROSITE" id="PS51257">
    <property type="entry name" value="PROKAR_LIPOPROTEIN"/>
    <property type="match status" value="1"/>
</dbReference>
<proteinExistence type="predicted"/>
<dbReference type="RefSeq" id="WP_284349778.1">
    <property type="nucleotide sequence ID" value="NZ_BRXS01000003.1"/>
</dbReference>
<dbReference type="AlphaFoldDB" id="A0AA37Q2D7"/>
<evidence type="ECO:0000313" key="4">
    <source>
        <dbReference type="EMBL" id="GLC25324.1"/>
    </source>
</evidence>
<evidence type="ECO:0000313" key="5">
    <source>
        <dbReference type="Proteomes" id="UP001161325"/>
    </source>
</evidence>
<organism evidence="4 5">
    <name type="scientific">Roseisolibacter agri</name>
    <dbReference type="NCBI Taxonomy" id="2014610"/>
    <lineage>
        <taxon>Bacteria</taxon>
        <taxon>Pseudomonadati</taxon>
        <taxon>Gemmatimonadota</taxon>
        <taxon>Gemmatimonadia</taxon>
        <taxon>Gemmatimonadales</taxon>
        <taxon>Gemmatimonadaceae</taxon>
        <taxon>Roseisolibacter</taxon>
    </lineage>
</organism>
<accession>A0AA37Q2D7</accession>
<keyword evidence="5" id="KW-1185">Reference proteome</keyword>
<feature type="region of interest" description="Disordered" evidence="1">
    <location>
        <begin position="407"/>
        <end position="428"/>
    </location>
</feature>
<reference evidence="4" key="1">
    <citation type="submission" date="2022-08" db="EMBL/GenBank/DDBJ databases">
        <title>Draft genome sequencing of Roseisolibacter agri AW1220.</title>
        <authorList>
            <person name="Tobiishi Y."/>
            <person name="Tonouchi A."/>
        </authorList>
    </citation>
    <scope>NUCLEOTIDE SEQUENCE</scope>
    <source>
        <strain evidence="4">AW1220</strain>
    </source>
</reference>
<dbReference type="CDD" id="cd15482">
    <property type="entry name" value="Sialidase_non-viral"/>
    <property type="match status" value="1"/>
</dbReference>
<evidence type="ECO:0000256" key="1">
    <source>
        <dbReference type="SAM" id="MobiDB-lite"/>
    </source>
</evidence>
<dbReference type="InterPro" id="IPR036278">
    <property type="entry name" value="Sialidase_sf"/>
</dbReference>
<feature type="compositionally biased region" description="Basic and acidic residues" evidence="1">
    <location>
        <begin position="411"/>
        <end position="424"/>
    </location>
</feature>
<sequence>MTIPFRTRALAAGAALAALACARLAADGRGGVSLGDARVLTGATANVGTAPTLAMGPGGRRATAWVSAPDGGSDGRLYVAVADSAGVLGAPVEVRDPLGPIEPHGEAPPKLAYGADGALYALWVVGKEVPGRRFPASALRFARSADGGHTWSAPASVTDAPQPFGSFNFHSLQAGRGDTVYAAWLDGRDGKSATYFTRSTDGGRTWQPNVRVHAGESCPCCRTAVAPGRGDTVYAAWRTVAPGQVREVVVARSADGGRTWAAPVRAQRDGWVIDGCPHAGPSLTVDAAGRVHVAWWSGKEGAAGVFYARSDDGGQAFGAPVPLGVAERSRPAHVQLAVTGDGAAAGRVVVAWDDGTRNTPVVQVRVSRDGGATFGPATHASDGARAATFPVLALDGARLALAWSEEAPAEPAHEGHGAAMKDAKAPMPLPTVGQRTVVVRDGRVD</sequence>
<evidence type="ECO:0000259" key="3">
    <source>
        <dbReference type="Pfam" id="PF13088"/>
    </source>
</evidence>
<dbReference type="InterPro" id="IPR011040">
    <property type="entry name" value="Sialidase"/>
</dbReference>